<protein>
    <submittedName>
        <fullName evidence="2">Uncharacterized protein</fullName>
    </submittedName>
</protein>
<evidence type="ECO:0000313" key="2">
    <source>
        <dbReference type="EMBL" id="KAG7058275.1"/>
    </source>
</evidence>
<keyword evidence="3" id="KW-1185">Reference proteome</keyword>
<name>A0A9P7RJQ6_9PEZI</name>
<organism evidence="2 3">
    <name type="scientific">Colletotrichum scovillei</name>
    <dbReference type="NCBI Taxonomy" id="1209932"/>
    <lineage>
        <taxon>Eukaryota</taxon>
        <taxon>Fungi</taxon>
        <taxon>Dikarya</taxon>
        <taxon>Ascomycota</taxon>
        <taxon>Pezizomycotina</taxon>
        <taxon>Sordariomycetes</taxon>
        <taxon>Hypocreomycetidae</taxon>
        <taxon>Glomerellales</taxon>
        <taxon>Glomerellaceae</taxon>
        <taxon>Colletotrichum</taxon>
        <taxon>Colletotrichum acutatum species complex</taxon>
    </lineage>
</organism>
<dbReference type="Proteomes" id="UP000699042">
    <property type="component" value="Unassembled WGS sequence"/>
</dbReference>
<dbReference type="EMBL" id="JAESDN010000001">
    <property type="protein sequence ID" value="KAG7058275.1"/>
    <property type="molecule type" value="Genomic_DNA"/>
</dbReference>
<proteinExistence type="predicted"/>
<feature type="non-terminal residue" evidence="2">
    <location>
        <position position="45"/>
    </location>
</feature>
<sequence length="45" mass="4636">MGPPCFTLLGPPYESTVRRGLAVDELGSKPANIGPGRLVSQSGIP</sequence>
<accession>A0A9P7RJQ6</accession>
<reference evidence="2" key="1">
    <citation type="submission" date="2021-05" db="EMBL/GenBank/DDBJ databases">
        <title>Comparative genomics of three Colletotrichum scovillei strains and genetic complementation revealed genes involved fungal growth and virulence on chili pepper.</title>
        <authorList>
            <person name="Hsieh D.-K."/>
            <person name="Chuang S.-C."/>
            <person name="Chen C.-Y."/>
            <person name="Chao Y.-T."/>
            <person name="Lu M.-Y.J."/>
            <person name="Lee M.-H."/>
            <person name="Shih M.-C."/>
        </authorList>
    </citation>
    <scope>NUCLEOTIDE SEQUENCE</scope>
    <source>
        <strain evidence="2">Coll-153</strain>
    </source>
</reference>
<evidence type="ECO:0000256" key="1">
    <source>
        <dbReference type="SAM" id="MobiDB-lite"/>
    </source>
</evidence>
<gene>
    <name evidence="2" type="ORF">JMJ77_005652</name>
</gene>
<dbReference type="AlphaFoldDB" id="A0A9P7RJQ6"/>
<evidence type="ECO:0000313" key="3">
    <source>
        <dbReference type="Proteomes" id="UP000699042"/>
    </source>
</evidence>
<feature type="region of interest" description="Disordered" evidence="1">
    <location>
        <begin position="26"/>
        <end position="45"/>
    </location>
</feature>
<comment type="caution">
    <text evidence="2">The sequence shown here is derived from an EMBL/GenBank/DDBJ whole genome shotgun (WGS) entry which is preliminary data.</text>
</comment>